<gene>
    <name evidence="2" type="ORF">C4F49_04020</name>
</gene>
<accession>A0A928YR00</accession>
<name>A0A928YR00_9SPHI</name>
<dbReference type="Proteomes" id="UP000616201">
    <property type="component" value="Unassembled WGS sequence"/>
</dbReference>
<evidence type="ECO:0000313" key="3">
    <source>
        <dbReference type="Proteomes" id="UP000616201"/>
    </source>
</evidence>
<proteinExistence type="predicted"/>
<keyword evidence="3" id="KW-1185">Reference proteome</keyword>
<sequence>MMLQVKNLLIICIFIFTSFAAFAQQESGGREDRFSQIENEKIAYIIKQLKLTPAETQKFIPIYNQYSKEIWALNSAKTKTVNSNKSNSNSFNRSSSNDVIEFDAREVEIKKEYRTKYSQVIGSSRASQFFVVEQEFRSMLRQELQNRKDKNK</sequence>
<feature type="signal peptide" evidence="1">
    <location>
        <begin position="1"/>
        <end position="23"/>
    </location>
</feature>
<comment type="caution">
    <text evidence="2">The sequence shown here is derived from an EMBL/GenBank/DDBJ whole genome shotgun (WGS) entry which is preliminary data.</text>
</comment>
<dbReference type="EMBL" id="PRDK01000003">
    <property type="protein sequence ID" value="MBE8712843.1"/>
    <property type="molecule type" value="Genomic_DNA"/>
</dbReference>
<keyword evidence="1" id="KW-0732">Signal</keyword>
<evidence type="ECO:0000313" key="2">
    <source>
        <dbReference type="EMBL" id="MBE8712843.1"/>
    </source>
</evidence>
<evidence type="ECO:0008006" key="4">
    <source>
        <dbReference type="Google" id="ProtNLM"/>
    </source>
</evidence>
<evidence type="ECO:0000256" key="1">
    <source>
        <dbReference type="SAM" id="SignalP"/>
    </source>
</evidence>
<organism evidence="2 3">
    <name type="scientific">Sphingobacterium hungaricum</name>
    <dbReference type="NCBI Taxonomy" id="2082723"/>
    <lineage>
        <taxon>Bacteria</taxon>
        <taxon>Pseudomonadati</taxon>
        <taxon>Bacteroidota</taxon>
        <taxon>Sphingobacteriia</taxon>
        <taxon>Sphingobacteriales</taxon>
        <taxon>Sphingobacteriaceae</taxon>
        <taxon>Sphingobacterium</taxon>
    </lineage>
</organism>
<feature type="chain" id="PRO_5036873535" description="DUF4168 domain-containing protein" evidence="1">
    <location>
        <begin position="24"/>
        <end position="152"/>
    </location>
</feature>
<reference evidence="2" key="1">
    <citation type="submission" date="2018-02" db="EMBL/GenBank/DDBJ databases">
        <authorList>
            <person name="Vasarhelyi B.M."/>
            <person name="Deshmukh S."/>
            <person name="Balint B."/>
            <person name="Kukolya J."/>
        </authorList>
    </citation>
    <scope>NUCLEOTIDE SEQUENCE</scope>
    <source>
        <strain evidence="2">KB22</strain>
    </source>
</reference>
<protein>
    <recommendedName>
        <fullName evidence="4">DUF4168 domain-containing protein</fullName>
    </recommendedName>
</protein>
<dbReference type="AlphaFoldDB" id="A0A928YR00"/>